<name>A0A6S5TKJ7_PSEPU</name>
<protein>
    <submittedName>
        <fullName evidence="2">Uncharacterized protein</fullName>
    </submittedName>
</protein>
<feature type="compositionally biased region" description="Basic residues" evidence="1">
    <location>
        <begin position="8"/>
        <end position="24"/>
    </location>
</feature>
<dbReference type="AlphaFoldDB" id="A0A6S5TKJ7"/>
<organism evidence="2 3">
    <name type="scientific">Pseudomonas putida</name>
    <name type="common">Arthrobacter siderocapsulatus</name>
    <dbReference type="NCBI Taxonomy" id="303"/>
    <lineage>
        <taxon>Bacteria</taxon>
        <taxon>Pseudomonadati</taxon>
        <taxon>Pseudomonadota</taxon>
        <taxon>Gammaproteobacteria</taxon>
        <taxon>Pseudomonadales</taxon>
        <taxon>Pseudomonadaceae</taxon>
        <taxon>Pseudomonas</taxon>
    </lineage>
</organism>
<dbReference type="Proteomes" id="UP000515680">
    <property type="component" value="Chromosome"/>
</dbReference>
<proteinExistence type="predicted"/>
<reference evidence="2 3" key="1">
    <citation type="submission" date="2019-12" db="EMBL/GenBank/DDBJ databases">
        <title>complete genome sequences of Pseudomonas putida str. WP8-W18-CRE-01 isolated from wastewater treatment plant effluent.</title>
        <authorList>
            <person name="Sekizuka T."/>
            <person name="Itokawa K."/>
            <person name="Yatsu K."/>
            <person name="Inamine Y."/>
            <person name="Kuroda M."/>
        </authorList>
    </citation>
    <scope>NUCLEOTIDE SEQUENCE [LARGE SCALE GENOMIC DNA]</scope>
    <source>
        <strain evidence="2 3">WP8-W18-CRE-01</strain>
    </source>
</reference>
<feature type="region of interest" description="Disordered" evidence="1">
    <location>
        <begin position="1"/>
        <end position="29"/>
    </location>
</feature>
<accession>A0A6S5TKJ7</accession>
<evidence type="ECO:0000313" key="2">
    <source>
        <dbReference type="EMBL" id="BBT40057.1"/>
    </source>
</evidence>
<sequence length="64" mass="7338">MVTLAKTKVTRRKGGKRQPCHHKKMDTTKKTQTYPFNASILISRIRNFCTFPVTVIGNSSTKRK</sequence>
<evidence type="ECO:0000313" key="3">
    <source>
        <dbReference type="Proteomes" id="UP000515680"/>
    </source>
</evidence>
<evidence type="ECO:0000256" key="1">
    <source>
        <dbReference type="SAM" id="MobiDB-lite"/>
    </source>
</evidence>
<dbReference type="EMBL" id="AP022227">
    <property type="protein sequence ID" value="BBT40057.1"/>
    <property type="molecule type" value="Genomic_DNA"/>
</dbReference>
<gene>
    <name evidence="2" type="ORF">WP8W18C01_23980</name>
</gene>